<dbReference type="GO" id="GO:0015677">
    <property type="term" value="P:copper ion import"/>
    <property type="evidence" value="ECO:0007669"/>
    <property type="project" value="TreeGrafter"/>
</dbReference>
<sequence length="241" mass="27125">MDAPSPQGPDRVIRLARFFSYPKQVIYLLVSFLALVSIVHYLSLVQKYIRARRSSSTSRRKAGWAVRLPLAIVDSFRALLFRWSIPVPFGYSLNIAEVGLTLAYLAVLLTWTFVNTTTVTGIKVEPHYYANRAGTIAASQLPLITALGMRNNLVSWLTGVSYDKLNYLHRIGFRSLIILIWIHAGGRMTVGLLDDEALTSRWVQCGLLAAISLVIMSILTLRPLRKLSYEVFLVIHFVFAL</sequence>
<keyword evidence="6 7" id="KW-0472">Membrane</keyword>
<evidence type="ECO:0000313" key="9">
    <source>
        <dbReference type="EMBL" id="PPQ83706.1"/>
    </source>
</evidence>
<feature type="domain" description="Ferric oxidoreductase" evidence="8">
    <location>
        <begin position="133"/>
        <end position="240"/>
    </location>
</feature>
<dbReference type="GO" id="GO:0006879">
    <property type="term" value="P:intracellular iron ion homeostasis"/>
    <property type="evidence" value="ECO:0007669"/>
    <property type="project" value="TreeGrafter"/>
</dbReference>
<dbReference type="PANTHER" id="PTHR32361:SF9">
    <property type="entry name" value="FERRIC REDUCTASE TRANSMEMBRANE COMPONENT 3-RELATED"/>
    <property type="match status" value="1"/>
</dbReference>
<keyword evidence="2" id="KW-0813">Transport</keyword>
<name>A0A409WYZ3_9AGAR</name>
<keyword evidence="5" id="KW-0406">Ion transport</keyword>
<evidence type="ECO:0000259" key="8">
    <source>
        <dbReference type="Pfam" id="PF01794"/>
    </source>
</evidence>
<feature type="transmembrane region" description="Helical" evidence="7">
    <location>
        <begin position="64"/>
        <end position="85"/>
    </location>
</feature>
<dbReference type="InterPro" id="IPR051410">
    <property type="entry name" value="Ferric/Cupric_Reductase"/>
</dbReference>
<feature type="transmembrane region" description="Helical" evidence="7">
    <location>
        <begin position="91"/>
        <end position="114"/>
    </location>
</feature>
<evidence type="ECO:0000256" key="3">
    <source>
        <dbReference type="ARBA" id="ARBA00022692"/>
    </source>
</evidence>
<dbReference type="Pfam" id="PF01794">
    <property type="entry name" value="Ferric_reduct"/>
    <property type="match status" value="1"/>
</dbReference>
<dbReference type="AlphaFoldDB" id="A0A409WYZ3"/>
<proteinExistence type="predicted"/>
<dbReference type="GO" id="GO:0005886">
    <property type="term" value="C:plasma membrane"/>
    <property type="evidence" value="ECO:0007669"/>
    <property type="project" value="TreeGrafter"/>
</dbReference>
<dbReference type="EMBL" id="NHTK01004997">
    <property type="protein sequence ID" value="PPQ83706.1"/>
    <property type="molecule type" value="Genomic_DNA"/>
</dbReference>
<keyword evidence="10" id="KW-1185">Reference proteome</keyword>
<dbReference type="InterPro" id="IPR013130">
    <property type="entry name" value="Fe3_Rdtase_TM_dom"/>
</dbReference>
<evidence type="ECO:0000256" key="1">
    <source>
        <dbReference type="ARBA" id="ARBA00004141"/>
    </source>
</evidence>
<feature type="transmembrane region" description="Helical" evidence="7">
    <location>
        <begin position="25"/>
        <end position="44"/>
    </location>
</feature>
<evidence type="ECO:0000256" key="5">
    <source>
        <dbReference type="ARBA" id="ARBA00023065"/>
    </source>
</evidence>
<comment type="caution">
    <text evidence="9">The sequence shown here is derived from an EMBL/GenBank/DDBJ whole genome shotgun (WGS) entry which is preliminary data.</text>
</comment>
<keyword evidence="4 7" id="KW-1133">Transmembrane helix</keyword>
<comment type="subcellular location">
    <subcellularLocation>
        <location evidence="1">Membrane</location>
        <topology evidence="1">Multi-pass membrane protein</topology>
    </subcellularLocation>
</comment>
<dbReference type="GO" id="GO:0000293">
    <property type="term" value="F:ferric-chelate reductase activity"/>
    <property type="evidence" value="ECO:0007669"/>
    <property type="project" value="TreeGrafter"/>
</dbReference>
<protein>
    <recommendedName>
        <fullName evidence="8">Ferric oxidoreductase domain-containing protein</fullName>
    </recommendedName>
</protein>
<feature type="transmembrane region" description="Helical" evidence="7">
    <location>
        <begin position="201"/>
        <end position="221"/>
    </location>
</feature>
<dbReference type="OrthoDB" id="4494341at2759"/>
<feature type="transmembrane region" description="Helical" evidence="7">
    <location>
        <begin position="171"/>
        <end position="189"/>
    </location>
</feature>
<gene>
    <name evidence="9" type="ORF">CVT24_008039</name>
</gene>
<dbReference type="GO" id="GO:0006826">
    <property type="term" value="P:iron ion transport"/>
    <property type="evidence" value="ECO:0007669"/>
    <property type="project" value="TreeGrafter"/>
</dbReference>
<dbReference type="STRING" id="181874.A0A409WYZ3"/>
<evidence type="ECO:0000256" key="7">
    <source>
        <dbReference type="SAM" id="Phobius"/>
    </source>
</evidence>
<dbReference type="PANTHER" id="PTHR32361">
    <property type="entry name" value="FERRIC/CUPRIC REDUCTASE TRANSMEMBRANE COMPONENT"/>
    <property type="match status" value="1"/>
</dbReference>
<reference evidence="9 10" key="1">
    <citation type="journal article" date="2018" name="Evol. Lett.">
        <title>Horizontal gene cluster transfer increased hallucinogenic mushroom diversity.</title>
        <authorList>
            <person name="Reynolds H.T."/>
            <person name="Vijayakumar V."/>
            <person name="Gluck-Thaler E."/>
            <person name="Korotkin H.B."/>
            <person name="Matheny P.B."/>
            <person name="Slot J.C."/>
        </authorList>
    </citation>
    <scope>NUCLEOTIDE SEQUENCE [LARGE SCALE GENOMIC DNA]</scope>
    <source>
        <strain evidence="9 10">2629</strain>
    </source>
</reference>
<dbReference type="InParanoid" id="A0A409WYZ3"/>
<keyword evidence="3 7" id="KW-0812">Transmembrane</keyword>
<evidence type="ECO:0000256" key="6">
    <source>
        <dbReference type="ARBA" id="ARBA00023136"/>
    </source>
</evidence>
<dbReference type="Proteomes" id="UP000284842">
    <property type="component" value="Unassembled WGS sequence"/>
</dbReference>
<accession>A0A409WYZ3</accession>
<evidence type="ECO:0000256" key="2">
    <source>
        <dbReference type="ARBA" id="ARBA00022448"/>
    </source>
</evidence>
<organism evidence="9 10">
    <name type="scientific">Panaeolus cyanescens</name>
    <dbReference type="NCBI Taxonomy" id="181874"/>
    <lineage>
        <taxon>Eukaryota</taxon>
        <taxon>Fungi</taxon>
        <taxon>Dikarya</taxon>
        <taxon>Basidiomycota</taxon>
        <taxon>Agaricomycotina</taxon>
        <taxon>Agaricomycetes</taxon>
        <taxon>Agaricomycetidae</taxon>
        <taxon>Agaricales</taxon>
        <taxon>Agaricineae</taxon>
        <taxon>Galeropsidaceae</taxon>
        <taxon>Panaeolus</taxon>
    </lineage>
</organism>
<evidence type="ECO:0000256" key="4">
    <source>
        <dbReference type="ARBA" id="ARBA00022989"/>
    </source>
</evidence>
<evidence type="ECO:0000313" key="10">
    <source>
        <dbReference type="Proteomes" id="UP000284842"/>
    </source>
</evidence>